<name>A0A1H3NRB7_9RHOB</name>
<dbReference type="EMBL" id="FNPF01000028">
    <property type="protein sequence ID" value="SDY90719.1"/>
    <property type="molecule type" value="Genomic_DNA"/>
</dbReference>
<keyword evidence="3" id="KW-1185">Reference proteome</keyword>
<dbReference type="RefSeq" id="WP_245710959.1">
    <property type="nucleotide sequence ID" value="NZ_FNPF01000028.1"/>
</dbReference>
<proteinExistence type="predicted"/>
<dbReference type="InterPro" id="IPR014966">
    <property type="entry name" value="FRG-dom"/>
</dbReference>
<gene>
    <name evidence="2" type="ORF">SAMN05444340_1285</name>
</gene>
<dbReference type="AlphaFoldDB" id="A0A1H3NRB7"/>
<dbReference type="SMART" id="SM00901">
    <property type="entry name" value="FRG"/>
    <property type="match status" value="1"/>
</dbReference>
<reference evidence="2 3" key="1">
    <citation type="submission" date="2016-10" db="EMBL/GenBank/DDBJ databases">
        <authorList>
            <person name="de Groot N.N."/>
        </authorList>
    </citation>
    <scope>NUCLEOTIDE SEQUENCE [LARGE SCALE GENOMIC DNA]</scope>
    <source>
        <strain evidence="2 3">DSM 26880</strain>
    </source>
</reference>
<organism evidence="2 3">
    <name type="scientific">Citreimonas salinaria</name>
    <dbReference type="NCBI Taxonomy" id="321339"/>
    <lineage>
        <taxon>Bacteria</taxon>
        <taxon>Pseudomonadati</taxon>
        <taxon>Pseudomonadota</taxon>
        <taxon>Alphaproteobacteria</taxon>
        <taxon>Rhodobacterales</taxon>
        <taxon>Roseobacteraceae</taxon>
        <taxon>Citreimonas</taxon>
    </lineage>
</organism>
<feature type="domain" description="FRG" evidence="1">
    <location>
        <begin position="152"/>
        <end position="256"/>
    </location>
</feature>
<accession>A0A1H3NRB7</accession>
<evidence type="ECO:0000313" key="3">
    <source>
        <dbReference type="Proteomes" id="UP000199286"/>
    </source>
</evidence>
<sequence length="373" mass="42351">MGTGLAAQWIGFFAGTNNGLAMLDLDEVGDHLIGGAYAYEDAPNSLHSYAPIKIKNDSDGFKATVPVYPIDPRRPKLVNAADIPAGAFSNEVTIEAQRDGETLNVSWESDLGTKGRAELIRSQATKPSQIEPARDVFDWASFQSAVEECLTQPRRFVFRGQSAPWRLRTAFHRTARKDLARYWHEDIPRVRGAVVGKTGHRFRFEEPEDMGAFMHLLQHHGYPTPLLDWTYSPFVAAFFAYSSARPEVEAVEPVRIFMFDALEWQKDFNQIHSVTYCRPHFSLIEPLALGNERAIPQQSLASVTNLDDVETYIRFNEQRQQKNYLRVFDLPAKSRHEMLARLSLMGISPGSMFPGLEGVCREFRERNFGPRPW</sequence>
<evidence type="ECO:0000313" key="2">
    <source>
        <dbReference type="EMBL" id="SDY90719.1"/>
    </source>
</evidence>
<dbReference type="Proteomes" id="UP000199286">
    <property type="component" value="Unassembled WGS sequence"/>
</dbReference>
<protein>
    <submittedName>
        <fullName evidence="2">FRG domain-containing protein</fullName>
    </submittedName>
</protein>
<evidence type="ECO:0000259" key="1">
    <source>
        <dbReference type="SMART" id="SM00901"/>
    </source>
</evidence>
<dbReference type="Pfam" id="PF08867">
    <property type="entry name" value="FRG"/>
    <property type="match status" value="1"/>
</dbReference>